<reference evidence="1 2" key="1">
    <citation type="submission" date="2016-11" db="EMBL/GenBank/DDBJ databases">
        <authorList>
            <person name="Jaros S."/>
            <person name="Januszkiewicz K."/>
            <person name="Wedrychowicz H."/>
        </authorList>
    </citation>
    <scope>NUCLEOTIDE SEQUENCE [LARGE SCALE GENOMIC DNA]</scope>
    <source>
        <strain evidence="1 2">DSM 15692</strain>
    </source>
</reference>
<accession>A0A1M4UDD1</accession>
<dbReference type="STRING" id="1121025.SAMN02745249_00632"/>
<name>A0A1M4UDD1_9LACT</name>
<gene>
    <name evidence="1" type="ORF">SAMN02745249_00632</name>
</gene>
<evidence type="ECO:0000313" key="1">
    <source>
        <dbReference type="EMBL" id="SHE54617.1"/>
    </source>
</evidence>
<protein>
    <submittedName>
        <fullName evidence="1">Uncharacterized protein</fullName>
    </submittedName>
</protein>
<proteinExistence type="predicted"/>
<dbReference type="AlphaFoldDB" id="A0A1M4UDD1"/>
<keyword evidence="2" id="KW-1185">Reference proteome</keyword>
<organism evidence="1 2">
    <name type="scientific">Atopostipes suicloacalis DSM 15692</name>
    <dbReference type="NCBI Taxonomy" id="1121025"/>
    <lineage>
        <taxon>Bacteria</taxon>
        <taxon>Bacillati</taxon>
        <taxon>Bacillota</taxon>
        <taxon>Bacilli</taxon>
        <taxon>Lactobacillales</taxon>
        <taxon>Carnobacteriaceae</taxon>
        <taxon>Atopostipes</taxon>
    </lineage>
</organism>
<dbReference type="Proteomes" id="UP000184128">
    <property type="component" value="Unassembled WGS sequence"/>
</dbReference>
<sequence>MFPIAKMTQKESEKMSIEEMNKNEKIDYARKVLKQYKSNAYLADLGITTALKEDGTIHNLDEFLEVRDKTGNPLSCDTPLEKIALTAPKAVAAILEGIHNMDATFEEKKALFDLYIERKEEHSEVSEEVFVAFAEAYDDSYMGVPTSRPVTEI</sequence>
<evidence type="ECO:0000313" key="2">
    <source>
        <dbReference type="Proteomes" id="UP000184128"/>
    </source>
</evidence>
<dbReference type="EMBL" id="FQUF01000008">
    <property type="protein sequence ID" value="SHE54617.1"/>
    <property type="molecule type" value="Genomic_DNA"/>
</dbReference>